<keyword evidence="2" id="KW-0378">Hydrolase</keyword>
<sequence>MPARPRPLGPVLAFAHRGGAAHPDLLGLENTLAAFQHAWDLGYTHLETDVHATADGVLLAFHDAVLDRVTDRTGRVDRTPYDVVRQARVGGREPVPTFAALLHALPGATFNVDLKSARAGALLADLLDAEQAWDRVLVGSFSITRTAAFRRRTRGRVRTAATPPEAAAFRMLPSGRLARLLTRGRVAAVQVPRRRGPLTVVTPGLVRRAHAAGVPVHVWTVDDPDEMRTLLDLGVDGLFTDRTDVLRDVLHERGAWPTGAVR</sequence>
<dbReference type="InterPro" id="IPR030395">
    <property type="entry name" value="GP_PDE_dom"/>
</dbReference>
<evidence type="ECO:0000313" key="3">
    <source>
        <dbReference type="Proteomes" id="UP000679307"/>
    </source>
</evidence>
<dbReference type="Proteomes" id="UP000679307">
    <property type="component" value="Chromosome"/>
</dbReference>
<dbReference type="EC" id="3.1.4.46" evidence="2"/>
<protein>
    <submittedName>
        <fullName evidence="2">Glycerophosphodiester phosphodiesterase</fullName>
        <ecNumber evidence="2">3.1.4.46</ecNumber>
    </submittedName>
</protein>
<dbReference type="RefSeq" id="WP_246535495.1">
    <property type="nucleotide sequence ID" value="NZ_CP075371.1"/>
</dbReference>
<evidence type="ECO:0000259" key="1">
    <source>
        <dbReference type="PROSITE" id="PS51704"/>
    </source>
</evidence>
<organism evidence="2 3">
    <name type="scientific">Nocardioides aquaticus</name>
    <dbReference type="NCBI Taxonomy" id="160826"/>
    <lineage>
        <taxon>Bacteria</taxon>
        <taxon>Bacillati</taxon>
        <taxon>Actinomycetota</taxon>
        <taxon>Actinomycetes</taxon>
        <taxon>Propionibacteriales</taxon>
        <taxon>Nocardioidaceae</taxon>
        <taxon>Nocardioides</taxon>
    </lineage>
</organism>
<accession>A0ABX8EIR3</accession>
<evidence type="ECO:0000313" key="2">
    <source>
        <dbReference type="EMBL" id="QVT79987.1"/>
    </source>
</evidence>
<dbReference type="EMBL" id="CP075371">
    <property type="protein sequence ID" value="QVT79987.1"/>
    <property type="molecule type" value="Genomic_DNA"/>
</dbReference>
<reference evidence="2 3" key="1">
    <citation type="submission" date="2021-05" db="EMBL/GenBank/DDBJ databases">
        <title>Complete genome of Nocardioides aquaticus KCTC 9944T isolated from meromictic and hypersaline Ekho Lake, Antarctica.</title>
        <authorList>
            <person name="Hwang K."/>
            <person name="Kim K.M."/>
            <person name="Choe H."/>
        </authorList>
    </citation>
    <scope>NUCLEOTIDE SEQUENCE [LARGE SCALE GENOMIC DNA]</scope>
    <source>
        <strain evidence="2 3">KCTC 9944</strain>
    </source>
</reference>
<name>A0ABX8EIR3_9ACTN</name>
<proteinExistence type="predicted"/>
<dbReference type="GO" id="GO:0008889">
    <property type="term" value="F:glycerophosphodiester phosphodiesterase activity"/>
    <property type="evidence" value="ECO:0007669"/>
    <property type="project" value="UniProtKB-EC"/>
</dbReference>
<dbReference type="PROSITE" id="PS51704">
    <property type="entry name" value="GP_PDE"/>
    <property type="match status" value="1"/>
</dbReference>
<dbReference type="Pfam" id="PF03009">
    <property type="entry name" value="GDPD"/>
    <property type="match status" value="1"/>
</dbReference>
<dbReference type="PANTHER" id="PTHR43805:SF1">
    <property type="entry name" value="GP-PDE DOMAIN-CONTAINING PROTEIN"/>
    <property type="match status" value="1"/>
</dbReference>
<gene>
    <name evidence="2" type="primary">glpQ_1</name>
    <name evidence="2" type="ORF">ENKNEFLB_02377</name>
</gene>
<keyword evidence="3" id="KW-1185">Reference proteome</keyword>
<feature type="domain" description="GP-PDE" evidence="1">
    <location>
        <begin position="11"/>
        <end position="250"/>
    </location>
</feature>
<dbReference type="PANTHER" id="PTHR43805">
    <property type="entry name" value="GLYCEROPHOSPHORYL DIESTER PHOSPHODIESTERASE"/>
    <property type="match status" value="1"/>
</dbReference>